<evidence type="ECO:0000313" key="2">
    <source>
        <dbReference type="EMBL" id="RUS78211.1"/>
    </source>
</evidence>
<dbReference type="PANTHER" id="PTHR45985">
    <property type="match status" value="1"/>
</dbReference>
<evidence type="ECO:0000313" key="3">
    <source>
        <dbReference type="Proteomes" id="UP000271974"/>
    </source>
</evidence>
<reference evidence="2 3" key="1">
    <citation type="submission" date="2019-01" db="EMBL/GenBank/DDBJ databases">
        <title>A draft genome assembly of the solar-powered sea slug Elysia chlorotica.</title>
        <authorList>
            <person name="Cai H."/>
            <person name="Li Q."/>
            <person name="Fang X."/>
            <person name="Li J."/>
            <person name="Curtis N.E."/>
            <person name="Altenburger A."/>
            <person name="Shibata T."/>
            <person name="Feng M."/>
            <person name="Maeda T."/>
            <person name="Schwartz J.A."/>
            <person name="Shigenobu S."/>
            <person name="Lundholm N."/>
            <person name="Nishiyama T."/>
            <person name="Yang H."/>
            <person name="Hasebe M."/>
            <person name="Li S."/>
            <person name="Pierce S.K."/>
            <person name="Wang J."/>
        </authorList>
    </citation>
    <scope>NUCLEOTIDE SEQUENCE [LARGE SCALE GENOMIC DNA]</scope>
    <source>
        <strain evidence="2">EC2010</strain>
        <tissue evidence="2">Whole organism of an adult</tissue>
    </source>
</reference>
<dbReference type="InterPro" id="IPR011330">
    <property type="entry name" value="Glyco_hydro/deAcase_b/a-brl"/>
</dbReference>
<dbReference type="AlphaFoldDB" id="A0A3S0ZYD5"/>
<accession>A0A3S0ZYD5</accession>
<dbReference type="Gene3D" id="3.20.20.370">
    <property type="entry name" value="Glycoside hydrolase/deacetylase"/>
    <property type="match status" value="1"/>
</dbReference>
<feature type="chain" id="PRO_5018705890" description="NodB homology domain-containing protein" evidence="1">
    <location>
        <begin position="22"/>
        <end position="330"/>
    </location>
</feature>
<evidence type="ECO:0000256" key="1">
    <source>
        <dbReference type="SAM" id="SignalP"/>
    </source>
</evidence>
<name>A0A3S0ZYD5_ELYCH</name>
<gene>
    <name evidence="2" type="ORF">EGW08_014025</name>
</gene>
<dbReference type="SUPFAM" id="SSF88713">
    <property type="entry name" value="Glycoside hydrolase/deacetylase"/>
    <property type="match status" value="1"/>
</dbReference>
<dbReference type="PANTHER" id="PTHR45985:SF3">
    <property type="entry name" value="CHITIN DEACETYLASE-LIKE 4"/>
    <property type="match status" value="1"/>
</dbReference>
<dbReference type="OrthoDB" id="504708at2759"/>
<dbReference type="EMBL" id="RQTK01000525">
    <property type="protein sequence ID" value="RUS78211.1"/>
    <property type="molecule type" value="Genomic_DNA"/>
</dbReference>
<sequence length="330" mass="36807">MWKLAVTPLAFLLLTAPGVLSQCRPGDNCKLPDCRCWDDTQLPGSLAASDIPQMVIVSFEYGINSANVDSYLELFDGITNPNGCQPKATFFPTELNTDFTVIKSLYDGKHEIAMTTPTGAIPLDADEWKKAFSDMKAKISGAGVPESEVIGTRGPELYCGGNDQFDSIKENKLVYDSTCVTLEYTDKNTFLWPFTYDYIENTPECTIGKTPTMAYPGMWQFLVADLTFKGTKCASPSACSLEIVDSQDAFDFFYNSFALHYEGTTKAPFILYIDPLWLSVEHQRQGTKQFLEFIRAAFDDTWIVTTQQALAWIQTPVASVNATDFQPWEC</sequence>
<organism evidence="2 3">
    <name type="scientific">Elysia chlorotica</name>
    <name type="common">Eastern emerald elysia</name>
    <name type="synonym">Sea slug</name>
    <dbReference type="NCBI Taxonomy" id="188477"/>
    <lineage>
        <taxon>Eukaryota</taxon>
        <taxon>Metazoa</taxon>
        <taxon>Spiralia</taxon>
        <taxon>Lophotrochozoa</taxon>
        <taxon>Mollusca</taxon>
        <taxon>Gastropoda</taxon>
        <taxon>Heterobranchia</taxon>
        <taxon>Euthyneura</taxon>
        <taxon>Panpulmonata</taxon>
        <taxon>Sacoglossa</taxon>
        <taxon>Placobranchoidea</taxon>
        <taxon>Plakobranchidae</taxon>
        <taxon>Elysia</taxon>
    </lineage>
</organism>
<keyword evidence="1" id="KW-0732">Signal</keyword>
<protein>
    <recommendedName>
        <fullName evidence="4">NodB homology domain-containing protein</fullName>
    </recommendedName>
</protein>
<feature type="signal peptide" evidence="1">
    <location>
        <begin position="1"/>
        <end position="21"/>
    </location>
</feature>
<keyword evidence="3" id="KW-1185">Reference proteome</keyword>
<evidence type="ECO:0008006" key="4">
    <source>
        <dbReference type="Google" id="ProtNLM"/>
    </source>
</evidence>
<dbReference type="GO" id="GO:0005975">
    <property type="term" value="P:carbohydrate metabolic process"/>
    <property type="evidence" value="ECO:0007669"/>
    <property type="project" value="InterPro"/>
</dbReference>
<proteinExistence type="predicted"/>
<dbReference type="Proteomes" id="UP000271974">
    <property type="component" value="Unassembled WGS sequence"/>
</dbReference>
<comment type="caution">
    <text evidence="2">The sequence shown here is derived from an EMBL/GenBank/DDBJ whole genome shotgun (WGS) entry which is preliminary data.</text>
</comment>
<dbReference type="InterPro" id="IPR052740">
    <property type="entry name" value="CE4"/>
</dbReference>